<accession>A0A382CSA9</accession>
<dbReference type="AlphaFoldDB" id="A0A382CSA9"/>
<evidence type="ECO:0000313" key="4">
    <source>
        <dbReference type="EMBL" id="SVB29030.1"/>
    </source>
</evidence>
<dbReference type="GO" id="GO:0009982">
    <property type="term" value="F:pseudouridine synthase activity"/>
    <property type="evidence" value="ECO:0007669"/>
    <property type="project" value="InterPro"/>
</dbReference>
<dbReference type="GO" id="GO:0003723">
    <property type="term" value="F:RNA binding"/>
    <property type="evidence" value="ECO:0007669"/>
    <property type="project" value="InterPro"/>
</dbReference>
<protein>
    <recommendedName>
        <fullName evidence="3">TRUD domain-containing protein</fullName>
    </recommendedName>
</protein>
<dbReference type="PROSITE" id="PS50984">
    <property type="entry name" value="TRUD"/>
    <property type="match status" value="1"/>
</dbReference>
<dbReference type="InterPro" id="IPR001656">
    <property type="entry name" value="PsdUridine_synth_TruD"/>
</dbReference>
<organism evidence="4">
    <name type="scientific">marine metagenome</name>
    <dbReference type="NCBI Taxonomy" id="408172"/>
    <lineage>
        <taxon>unclassified sequences</taxon>
        <taxon>metagenomes</taxon>
        <taxon>ecological metagenomes</taxon>
    </lineage>
</organism>
<name>A0A382CSA9_9ZZZZ</name>
<evidence type="ECO:0000256" key="2">
    <source>
        <dbReference type="ARBA" id="ARBA00022694"/>
    </source>
</evidence>
<evidence type="ECO:0000259" key="3">
    <source>
        <dbReference type="PROSITE" id="PS50984"/>
    </source>
</evidence>
<dbReference type="InterPro" id="IPR020119">
    <property type="entry name" value="PsdUridine_synth_TruD_CS"/>
</dbReference>
<feature type="non-terminal residue" evidence="4">
    <location>
        <position position="217"/>
    </location>
</feature>
<dbReference type="GO" id="GO:0005829">
    <property type="term" value="C:cytosol"/>
    <property type="evidence" value="ECO:0007669"/>
    <property type="project" value="TreeGrafter"/>
</dbReference>
<dbReference type="Gene3D" id="3.30.2340.10">
    <property type="entry name" value="TruD, insertion domain"/>
    <property type="match status" value="1"/>
</dbReference>
<dbReference type="PANTHER" id="PTHR47811">
    <property type="entry name" value="TRNA PSEUDOURIDINE SYNTHASE D"/>
    <property type="match status" value="1"/>
</dbReference>
<reference evidence="4" key="1">
    <citation type="submission" date="2018-05" db="EMBL/GenBank/DDBJ databases">
        <authorList>
            <person name="Lanie J.A."/>
            <person name="Ng W.-L."/>
            <person name="Kazmierczak K.M."/>
            <person name="Andrzejewski T.M."/>
            <person name="Davidsen T.M."/>
            <person name="Wayne K.J."/>
            <person name="Tettelin H."/>
            <person name="Glass J.I."/>
            <person name="Rusch D."/>
            <person name="Podicherti R."/>
            <person name="Tsui H.-C.T."/>
            <person name="Winkler M.E."/>
        </authorList>
    </citation>
    <scope>NUCLEOTIDE SEQUENCE</scope>
</reference>
<dbReference type="PANTHER" id="PTHR47811:SF1">
    <property type="entry name" value="TRNA PSEUDOURIDINE SYNTHASE D"/>
    <property type="match status" value="1"/>
</dbReference>
<keyword evidence="2" id="KW-0819">tRNA processing</keyword>
<dbReference type="Gene3D" id="3.30.70.3160">
    <property type="match status" value="1"/>
</dbReference>
<comment type="similarity">
    <text evidence="1">Belongs to the pseudouridine synthase TruD family.</text>
</comment>
<dbReference type="GO" id="GO:0008033">
    <property type="term" value="P:tRNA processing"/>
    <property type="evidence" value="ECO:0007669"/>
    <property type="project" value="UniProtKB-KW"/>
</dbReference>
<dbReference type="EMBL" id="UINC01035894">
    <property type="protein sequence ID" value="SVB29030.1"/>
    <property type="molecule type" value="Genomic_DNA"/>
</dbReference>
<proteinExistence type="inferred from homology"/>
<dbReference type="InterPro" id="IPR043165">
    <property type="entry name" value="TruD_insert_sf"/>
</dbReference>
<gene>
    <name evidence="4" type="ORF">METZ01_LOCUS181884</name>
</gene>
<dbReference type="GO" id="GO:0001522">
    <property type="term" value="P:pseudouridine synthesis"/>
    <property type="evidence" value="ECO:0007669"/>
    <property type="project" value="InterPro"/>
</dbReference>
<dbReference type="SUPFAM" id="SSF55120">
    <property type="entry name" value="Pseudouridine synthase"/>
    <property type="match status" value="1"/>
</dbReference>
<dbReference type="InterPro" id="IPR011760">
    <property type="entry name" value="PsdUridine_synth_TruD_insert"/>
</dbReference>
<evidence type="ECO:0000256" key="1">
    <source>
        <dbReference type="ARBA" id="ARBA00007953"/>
    </source>
</evidence>
<sequence>MDVAREVAHHLGVRLLDVGYAGLKDRRAVTTQWFSVPAKAFENSLPLPSFDGWEVLDHERHRRKLRRGSHRGNRFTIQLGEFRGSPGKLACKVSELRRTGFPNYFGEQRFGVNHSNVERARLELGRARGSFRSAADKMMLSAARSWLFNAVLSHRLRHHTWVEVLVGEVLVLSGSRSHFVAEDGDLSLAARVEAFDLHTSGPLWGQGAAVLGRTWSR</sequence>
<dbReference type="PROSITE" id="PS01268">
    <property type="entry name" value="UPF0024"/>
    <property type="match status" value="1"/>
</dbReference>
<dbReference type="InterPro" id="IPR050170">
    <property type="entry name" value="TruD_pseudoU_synthase"/>
</dbReference>
<dbReference type="InterPro" id="IPR020103">
    <property type="entry name" value="PsdUridine_synth_cat_dom_sf"/>
</dbReference>
<feature type="domain" description="TRUD" evidence="3">
    <location>
        <begin position="100"/>
        <end position="217"/>
    </location>
</feature>
<dbReference type="Pfam" id="PF01142">
    <property type="entry name" value="TruD"/>
    <property type="match status" value="2"/>
</dbReference>